<comment type="caution">
    <text evidence="1">The sequence shown here is derived from an EMBL/GenBank/DDBJ whole genome shotgun (WGS) entry which is preliminary data.</text>
</comment>
<keyword evidence="2" id="KW-1185">Reference proteome</keyword>
<evidence type="ECO:0000313" key="1">
    <source>
        <dbReference type="EMBL" id="KAL0130067.1"/>
    </source>
</evidence>
<dbReference type="EMBL" id="JADYXP020000002">
    <property type="protein sequence ID" value="KAL0130067.1"/>
    <property type="molecule type" value="Genomic_DNA"/>
</dbReference>
<reference evidence="1 2" key="1">
    <citation type="submission" date="2023-03" db="EMBL/GenBank/DDBJ databases">
        <title>High recombination rates correlate with genetic variation in Cardiocondyla obscurior ants.</title>
        <authorList>
            <person name="Errbii M."/>
        </authorList>
    </citation>
    <scope>NUCLEOTIDE SEQUENCE [LARGE SCALE GENOMIC DNA]</scope>
    <source>
        <strain evidence="1">Alpha-2009</strain>
        <tissue evidence="1">Whole body</tissue>
    </source>
</reference>
<sequence>MIHVHIIAIIAPLEFLSSHRCILFYDFPIIVALLRHVYKKKTDLVSNIAKQNRPLFRKTYSYGLENN</sequence>
<dbReference type="Proteomes" id="UP001430953">
    <property type="component" value="Unassembled WGS sequence"/>
</dbReference>
<protein>
    <submittedName>
        <fullName evidence="1">Uncharacterized protein</fullName>
    </submittedName>
</protein>
<organism evidence="1 2">
    <name type="scientific">Cardiocondyla obscurior</name>
    <dbReference type="NCBI Taxonomy" id="286306"/>
    <lineage>
        <taxon>Eukaryota</taxon>
        <taxon>Metazoa</taxon>
        <taxon>Ecdysozoa</taxon>
        <taxon>Arthropoda</taxon>
        <taxon>Hexapoda</taxon>
        <taxon>Insecta</taxon>
        <taxon>Pterygota</taxon>
        <taxon>Neoptera</taxon>
        <taxon>Endopterygota</taxon>
        <taxon>Hymenoptera</taxon>
        <taxon>Apocrita</taxon>
        <taxon>Aculeata</taxon>
        <taxon>Formicoidea</taxon>
        <taxon>Formicidae</taxon>
        <taxon>Myrmicinae</taxon>
        <taxon>Cardiocondyla</taxon>
    </lineage>
</organism>
<proteinExistence type="predicted"/>
<dbReference type="AlphaFoldDB" id="A0AAW2GRZ1"/>
<evidence type="ECO:0000313" key="2">
    <source>
        <dbReference type="Proteomes" id="UP001430953"/>
    </source>
</evidence>
<name>A0AAW2GRZ1_9HYME</name>
<gene>
    <name evidence="1" type="ORF">PUN28_001984</name>
</gene>
<accession>A0AAW2GRZ1</accession>